<evidence type="ECO:0000256" key="1">
    <source>
        <dbReference type="SAM" id="MobiDB-lite"/>
    </source>
</evidence>
<dbReference type="Proteomes" id="UP000324222">
    <property type="component" value="Unassembled WGS sequence"/>
</dbReference>
<dbReference type="EMBL" id="VSRR010029538">
    <property type="protein sequence ID" value="MPC69499.1"/>
    <property type="molecule type" value="Genomic_DNA"/>
</dbReference>
<dbReference type="AlphaFoldDB" id="A0A5B7HIF2"/>
<keyword evidence="3" id="KW-1185">Reference proteome</keyword>
<reference evidence="2 3" key="1">
    <citation type="submission" date="2019-05" db="EMBL/GenBank/DDBJ databases">
        <title>Another draft genome of Portunus trituberculatus and its Hox gene families provides insights of decapod evolution.</title>
        <authorList>
            <person name="Jeong J.-H."/>
            <person name="Song I."/>
            <person name="Kim S."/>
            <person name="Choi T."/>
            <person name="Kim D."/>
            <person name="Ryu S."/>
            <person name="Kim W."/>
        </authorList>
    </citation>
    <scope>NUCLEOTIDE SEQUENCE [LARGE SCALE GENOMIC DNA]</scope>
    <source>
        <tissue evidence="2">Muscle</tissue>
    </source>
</reference>
<evidence type="ECO:0000313" key="2">
    <source>
        <dbReference type="EMBL" id="MPC69499.1"/>
    </source>
</evidence>
<sequence>MTSAWSPGAAVVTCGDDVVTTPDLPIPAPVTDYIQRYTPSGVTHDKNASYLAPRHKKCQRYDQN</sequence>
<comment type="caution">
    <text evidence="2">The sequence shown here is derived from an EMBL/GenBank/DDBJ whole genome shotgun (WGS) entry which is preliminary data.</text>
</comment>
<organism evidence="2 3">
    <name type="scientific">Portunus trituberculatus</name>
    <name type="common">Swimming crab</name>
    <name type="synonym">Neptunus trituberculatus</name>
    <dbReference type="NCBI Taxonomy" id="210409"/>
    <lineage>
        <taxon>Eukaryota</taxon>
        <taxon>Metazoa</taxon>
        <taxon>Ecdysozoa</taxon>
        <taxon>Arthropoda</taxon>
        <taxon>Crustacea</taxon>
        <taxon>Multicrustacea</taxon>
        <taxon>Malacostraca</taxon>
        <taxon>Eumalacostraca</taxon>
        <taxon>Eucarida</taxon>
        <taxon>Decapoda</taxon>
        <taxon>Pleocyemata</taxon>
        <taxon>Brachyura</taxon>
        <taxon>Eubrachyura</taxon>
        <taxon>Portunoidea</taxon>
        <taxon>Portunidae</taxon>
        <taxon>Portuninae</taxon>
        <taxon>Portunus</taxon>
    </lineage>
</organism>
<accession>A0A5B7HIF2</accession>
<name>A0A5B7HIF2_PORTR</name>
<gene>
    <name evidence="2" type="ORF">E2C01_063725</name>
</gene>
<evidence type="ECO:0000313" key="3">
    <source>
        <dbReference type="Proteomes" id="UP000324222"/>
    </source>
</evidence>
<feature type="region of interest" description="Disordered" evidence="1">
    <location>
        <begin position="44"/>
        <end position="64"/>
    </location>
</feature>
<proteinExistence type="predicted"/>
<protein>
    <submittedName>
        <fullName evidence="2">Uncharacterized protein</fullName>
    </submittedName>
</protein>